<accession>A0A9D1X455</accession>
<sequence>MKSSKKTYQEVAEACSKYAPASGGNGAKNSCCDSKTPSCLNCVHFDRNEHCDLDLYDQIVERIR</sequence>
<gene>
    <name evidence="1" type="ORF">H9849_06335</name>
</gene>
<proteinExistence type="predicted"/>
<evidence type="ECO:0000313" key="1">
    <source>
        <dbReference type="EMBL" id="HIX72623.1"/>
    </source>
</evidence>
<organism evidence="1 2">
    <name type="scientific">Candidatus Anaerobutyricum stercoripullorum</name>
    <dbReference type="NCBI Taxonomy" id="2838456"/>
    <lineage>
        <taxon>Bacteria</taxon>
        <taxon>Bacillati</taxon>
        <taxon>Bacillota</taxon>
        <taxon>Clostridia</taxon>
        <taxon>Lachnospirales</taxon>
        <taxon>Lachnospiraceae</taxon>
        <taxon>Anaerobutyricum</taxon>
    </lineage>
</organism>
<dbReference type="Proteomes" id="UP000886805">
    <property type="component" value="Unassembled WGS sequence"/>
</dbReference>
<comment type="caution">
    <text evidence="1">The sequence shown here is derived from an EMBL/GenBank/DDBJ whole genome shotgun (WGS) entry which is preliminary data.</text>
</comment>
<dbReference type="AlphaFoldDB" id="A0A9D1X455"/>
<reference evidence="1" key="1">
    <citation type="journal article" date="2021" name="PeerJ">
        <title>Extensive microbial diversity within the chicken gut microbiome revealed by metagenomics and culture.</title>
        <authorList>
            <person name="Gilroy R."/>
            <person name="Ravi A."/>
            <person name="Getino M."/>
            <person name="Pursley I."/>
            <person name="Horton D.L."/>
            <person name="Alikhan N.F."/>
            <person name="Baker D."/>
            <person name="Gharbi K."/>
            <person name="Hall N."/>
            <person name="Watson M."/>
            <person name="Adriaenssens E.M."/>
            <person name="Foster-Nyarko E."/>
            <person name="Jarju S."/>
            <person name="Secka A."/>
            <person name="Antonio M."/>
            <person name="Oren A."/>
            <person name="Chaudhuri R.R."/>
            <person name="La Ragione R."/>
            <person name="Hildebrand F."/>
            <person name="Pallen M.J."/>
        </authorList>
    </citation>
    <scope>NUCLEOTIDE SEQUENCE</scope>
    <source>
        <strain evidence="1">ChiSxjej3B15-1167</strain>
    </source>
</reference>
<name>A0A9D1X455_9FIRM</name>
<evidence type="ECO:0000313" key="2">
    <source>
        <dbReference type="Proteomes" id="UP000886805"/>
    </source>
</evidence>
<reference evidence="1" key="2">
    <citation type="submission" date="2021-04" db="EMBL/GenBank/DDBJ databases">
        <authorList>
            <person name="Gilroy R."/>
        </authorList>
    </citation>
    <scope>NUCLEOTIDE SEQUENCE</scope>
    <source>
        <strain evidence="1">ChiSxjej3B15-1167</strain>
    </source>
</reference>
<dbReference type="EMBL" id="DXEQ01000186">
    <property type="protein sequence ID" value="HIX72623.1"/>
    <property type="molecule type" value="Genomic_DNA"/>
</dbReference>
<protein>
    <submittedName>
        <fullName evidence="1">Uncharacterized protein</fullName>
    </submittedName>
</protein>